<dbReference type="Gene3D" id="3.30.230.10">
    <property type="match status" value="1"/>
</dbReference>
<dbReference type="PIRSF" id="PIRSF001174">
    <property type="entry name" value="Lon_proteas"/>
    <property type="match status" value="1"/>
</dbReference>
<evidence type="ECO:0000313" key="20">
    <source>
        <dbReference type="Proteomes" id="UP000006875"/>
    </source>
</evidence>
<dbReference type="RefSeq" id="WP_013388949.1">
    <property type="nucleotide sequence ID" value="NC_014633.1"/>
</dbReference>
<evidence type="ECO:0000256" key="12">
    <source>
        <dbReference type="PIRSR" id="PIRSR001174-1"/>
    </source>
</evidence>
<dbReference type="SUPFAM" id="SSF54211">
    <property type="entry name" value="Ribosomal protein S5 domain 2-like"/>
    <property type="match status" value="1"/>
</dbReference>
<dbReference type="EC" id="3.4.21.53" evidence="10 11"/>
<sequence length="792" mass="89928">MADNNNITELVSVNEIMPEKLVILPIVTRPVFPNIMIPITFSGGQFLEAIRKVEEKENRLMGLVFTKEVDEVDLFKSELYDVGTVVKIHKITPISPNTVQIIVQGITRFKKIKTVEKTPLLTWNVEYNQEPSGAPNDEVRAYMLAIMTSLKEIFKVNPIMQEELKLLMSQVSYDKPSILMDLIAAMLKIESKELQELLEEFNLEERCRKLLTLLKKELEISQLQEKIQKQIEDKVSKQQKDYFLREQLKLIKKELGMEKDDKQTEIDKLVERLSEIELSEEAKNVVEEQFEKLKMIDQSSPEYHVTRSYIQSIIELPWGIYSDDRLDVKKARTILDKDHYGLQDVKTNILEFISTIMKTGNVTGSILCLVGPPGVGKTSIGKSIASTLNRKFYRFSVGGMKDEAEIKGHRRTYIGAMPGKIIQALKRVETSNPVIMLDEIDKIGNSYQGDPASALLEVLDPEQNRDFLDHYLDVRYDLSKILFITTANTMDTIPKPLLDRMEVIQLPGYIMEEKLEIAKRFLIPNQMKEHGLTKREVNINKGAIEDVVDKYAREAGVRNLEKNIRKIMRKTTLRIAEGDVNKVNINKKNLEEFLGQPLFITEELYQRSVPGVTLGLAWTSMGGATLYIEATGISNKEKGFKLTGQLGNVMKESAEIAHSYVRSYLNKEKACSEEERSFFDKNTVHLHVPAGATPKDGPSAGVTMALALYSLAKGKAVRKEVAMTGELTLTGKVLPIGGIREKTIAARRVGIFTLIVPKDNKKDYERLPDYIKEGVTVHFVDYFEDVIKVAFD</sequence>
<dbReference type="NCBIfam" id="TIGR00763">
    <property type="entry name" value="lon"/>
    <property type="match status" value="1"/>
</dbReference>
<keyword evidence="7 10" id="KW-0067">ATP-binding</keyword>
<dbReference type="GO" id="GO:0004252">
    <property type="term" value="F:serine-type endopeptidase activity"/>
    <property type="evidence" value="ECO:0007669"/>
    <property type="project" value="UniProtKB-UniRule"/>
</dbReference>
<dbReference type="InterPro" id="IPR015947">
    <property type="entry name" value="PUA-like_sf"/>
</dbReference>
<keyword evidence="5 10" id="KW-0378">Hydrolase</keyword>
<dbReference type="GO" id="GO:0005524">
    <property type="term" value="F:ATP binding"/>
    <property type="evidence" value="ECO:0007669"/>
    <property type="project" value="UniProtKB-UniRule"/>
</dbReference>
<dbReference type="GO" id="GO:0005737">
    <property type="term" value="C:cytoplasm"/>
    <property type="evidence" value="ECO:0007669"/>
    <property type="project" value="UniProtKB-SubCell"/>
</dbReference>
<feature type="binding site" evidence="10 13">
    <location>
        <begin position="371"/>
        <end position="378"/>
    </location>
    <ligand>
        <name>ATP</name>
        <dbReference type="ChEBI" id="CHEBI:30616"/>
    </ligand>
</feature>
<feature type="coiled-coil region" evidence="16">
    <location>
        <begin position="184"/>
        <end position="279"/>
    </location>
</feature>
<keyword evidence="8 10" id="KW-0346">Stress response</keyword>
<dbReference type="SMART" id="SM00382">
    <property type="entry name" value="AAA"/>
    <property type="match status" value="1"/>
</dbReference>
<dbReference type="PRINTS" id="PR00830">
    <property type="entry name" value="ENDOLAPTASE"/>
</dbReference>
<comment type="function">
    <text evidence="10">ATP-dependent serine protease that mediates the selective degradation of mutant and abnormal proteins as well as certain short-lived regulatory proteins. Required for cellular homeostasis and for survival from DNA damage and developmental changes induced by stress. Degrades polypeptides processively to yield small peptide fragments that are 5 to 10 amino acids long. Binds to DNA in a double-stranded, site-specific manner.</text>
</comment>
<reference evidence="19 20" key="1">
    <citation type="journal article" date="2010" name="Stand. Genomic Sci.">
        <title>Complete genome sequence of Ilyobacter polytropus type strain (CuHbu1).</title>
        <authorList>
            <person name="Sikorski J."/>
            <person name="Chertkov O."/>
            <person name="Lapidus A."/>
            <person name="Nolan M."/>
            <person name="Lucas S."/>
            <person name="Del Rio T.G."/>
            <person name="Tice H."/>
            <person name="Cheng J.F."/>
            <person name="Tapia R."/>
            <person name="Han C."/>
            <person name="Goodwin L."/>
            <person name="Pitluck S."/>
            <person name="Liolios K."/>
            <person name="Ivanova N."/>
            <person name="Mavromatis K."/>
            <person name="Mikhailova N."/>
            <person name="Pati A."/>
            <person name="Chen A."/>
            <person name="Palaniappan K."/>
            <person name="Land M."/>
            <person name="Hauser L."/>
            <person name="Chang Y.J."/>
            <person name="Jeffries C.D."/>
            <person name="Brambilla E."/>
            <person name="Yasawong M."/>
            <person name="Rohde M."/>
            <person name="Pukall R."/>
            <person name="Spring S."/>
            <person name="Goker M."/>
            <person name="Woyke T."/>
            <person name="Bristow J."/>
            <person name="Eisen J.A."/>
            <person name="Markowitz V."/>
            <person name="Hugenholtz P."/>
            <person name="Kyrpides N.C."/>
            <person name="Klenk H.P."/>
        </authorList>
    </citation>
    <scope>NUCLEOTIDE SEQUENCE [LARGE SCALE GENOMIC DNA]</scope>
    <source>
        <strain evidence="20">ATCC 51220 / DSM 2926 / LMG 16218 / CuHBu1</strain>
        <plasmid evidence="20">pILYOP01</plasmid>
    </source>
</reference>
<dbReference type="GO" id="GO:0043565">
    <property type="term" value="F:sequence-specific DNA binding"/>
    <property type="evidence" value="ECO:0007669"/>
    <property type="project" value="UniProtKB-UniRule"/>
</dbReference>
<evidence type="ECO:0000256" key="3">
    <source>
        <dbReference type="ARBA" id="ARBA00022670"/>
    </source>
</evidence>
<name>E3HBW4_ILYPC</name>
<keyword evidence="4 10" id="KW-0547">Nucleotide-binding</keyword>
<keyword evidence="3 10" id="KW-0645">Protease</keyword>
<keyword evidence="20" id="KW-1185">Reference proteome</keyword>
<evidence type="ECO:0000256" key="6">
    <source>
        <dbReference type="ARBA" id="ARBA00022825"/>
    </source>
</evidence>
<dbReference type="InterPro" id="IPR004815">
    <property type="entry name" value="Lon_bac/euk-typ"/>
</dbReference>
<dbReference type="GO" id="GO:0016887">
    <property type="term" value="F:ATP hydrolysis activity"/>
    <property type="evidence" value="ECO:0007669"/>
    <property type="project" value="UniProtKB-UniRule"/>
</dbReference>
<comment type="induction">
    <text evidence="10">By heat shock.</text>
</comment>
<evidence type="ECO:0000256" key="7">
    <source>
        <dbReference type="ARBA" id="ARBA00022840"/>
    </source>
</evidence>
<geneLocation type="plasmid" evidence="19 20">
    <name>pILYOP01</name>
</geneLocation>
<dbReference type="Gene3D" id="2.30.130.40">
    <property type="entry name" value="LON domain-like"/>
    <property type="match status" value="1"/>
</dbReference>
<dbReference type="CDD" id="cd19500">
    <property type="entry name" value="RecA-like_Lon"/>
    <property type="match status" value="1"/>
</dbReference>
<comment type="similarity">
    <text evidence="10 11 14 15">Belongs to the peptidase S16 family.</text>
</comment>
<dbReference type="InterPro" id="IPR003959">
    <property type="entry name" value="ATPase_AAA_core"/>
</dbReference>
<dbReference type="PANTHER" id="PTHR43718:SF2">
    <property type="entry name" value="LON PROTEASE HOMOLOG, MITOCHONDRIAL"/>
    <property type="match status" value="1"/>
</dbReference>
<gene>
    <name evidence="10" type="primary">lon</name>
    <name evidence="19" type="ordered locus">Ilyop_2531</name>
</gene>
<dbReference type="InterPro" id="IPR003593">
    <property type="entry name" value="AAA+_ATPase"/>
</dbReference>
<dbReference type="GO" id="GO:0004176">
    <property type="term" value="F:ATP-dependent peptidase activity"/>
    <property type="evidence" value="ECO:0007669"/>
    <property type="project" value="UniProtKB-UniRule"/>
</dbReference>
<keyword evidence="6 10" id="KW-0720">Serine protease</keyword>
<evidence type="ECO:0000256" key="8">
    <source>
        <dbReference type="ARBA" id="ARBA00023016"/>
    </source>
</evidence>
<evidence type="ECO:0000256" key="9">
    <source>
        <dbReference type="ARBA" id="ARBA00050665"/>
    </source>
</evidence>
<evidence type="ECO:0000256" key="15">
    <source>
        <dbReference type="RuleBase" id="RU000591"/>
    </source>
</evidence>
<evidence type="ECO:0000256" key="11">
    <source>
        <dbReference type="PIRNR" id="PIRNR001174"/>
    </source>
</evidence>
<dbReference type="InterPro" id="IPR027543">
    <property type="entry name" value="Lon_bac"/>
</dbReference>
<dbReference type="KEGG" id="ipo:Ilyop_2531"/>
<keyword evidence="2 10" id="KW-0963">Cytoplasm</keyword>
<dbReference type="InterPro" id="IPR008268">
    <property type="entry name" value="Peptidase_S16_AS"/>
</dbReference>
<dbReference type="InterPro" id="IPR054594">
    <property type="entry name" value="Lon_lid"/>
</dbReference>
<evidence type="ECO:0000259" key="17">
    <source>
        <dbReference type="PROSITE" id="PS51786"/>
    </source>
</evidence>
<dbReference type="PANTHER" id="PTHR43718">
    <property type="entry name" value="LON PROTEASE"/>
    <property type="match status" value="1"/>
</dbReference>
<dbReference type="SUPFAM" id="SSF52540">
    <property type="entry name" value="P-loop containing nucleoside triphosphate hydrolases"/>
    <property type="match status" value="1"/>
</dbReference>
<dbReference type="OrthoDB" id="9803599at2"/>
<evidence type="ECO:0000256" key="1">
    <source>
        <dbReference type="ARBA" id="ARBA00004496"/>
    </source>
</evidence>
<evidence type="ECO:0000259" key="18">
    <source>
        <dbReference type="PROSITE" id="PS51787"/>
    </source>
</evidence>
<dbReference type="Pfam" id="PF05362">
    <property type="entry name" value="Lon_C"/>
    <property type="match status" value="1"/>
</dbReference>
<dbReference type="SUPFAM" id="SSF88697">
    <property type="entry name" value="PUA domain-like"/>
    <property type="match status" value="1"/>
</dbReference>
<dbReference type="PROSITE" id="PS51786">
    <property type="entry name" value="LON_PROTEOLYTIC"/>
    <property type="match status" value="1"/>
</dbReference>
<dbReference type="Gene3D" id="1.20.5.5270">
    <property type="match status" value="1"/>
</dbReference>
<dbReference type="InterPro" id="IPR014721">
    <property type="entry name" value="Ribsml_uS5_D2-typ_fold_subgr"/>
</dbReference>
<keyword evidence="16" id="KW-0175">Coiled coil</keyword>
<evidence type="ECO:0000256" key="10">
    <source>
        <dbReference type="HAMAP-Rule" id="MF_01973"/>
    </source>
</evidence>
<evidence type="ECO:0000256" key="5">
    <source>
        <dbReference type="ARBA" id="ARBA00022801"/>
    </source>
</evidence>
<dbReference type="GO" id="GO:0006515">
    <property type="term" value="P:protein quality control for misfolded or incompletely synthesized proteins"/>
    <property type="evidence" value="ECO:0007669"/>
    <property type="project" value="UniProtKB-UniRule"/>
</dbReference>
<feature type="active site" evidence="10 12">
    <location>
        <position position="699"/>
    </location>
</feature>
<dbReference type="InterPro" id="IPR020568">
    <property type="entry name" value="Ribosomal_Su5_D2-typ_SF"/>
</dbReference>
<dbReference type="InterPro" id="IPR003111">
    <property type="entry name" value="Lon_prtase_N"/>
</dbReference>
<dbReference type="Pfam" id="PF22667">
    <property type="entry name" value="Lon_lid"/>
    <property type="match status" value="1"/>
</dbReference>
<dbReference type="InterPro" id="IPR027065">
    <property type="entry name" value="Lon_Prtase"/>
</dbReference>
<dbReference type="Proteomes" id="UP000006875">
    <property type="component" value="Plasmid pILYOP01"/>
</dbReference>
<evidence type="ECO:0000256" key="14">
    <source>
        <dbReference type="PROSITE-ProRule" id="PRU01122"/>
    </source>
</evidence>
<feature type="active site" evidence="10 12">
    <location>
        <position position="742"/>
    </location>
</feature>
<evidence type="ECO:0000256" key="13">
    <source>
        <dbReference type="PIRSR" id="PIRSR001174-2"/>
    </source>
</evidence>
<dbReference type="Pfam" id="PF00004">
    <property type="entry name" value="AAA"/>
    <property type="match status" value="1"/>
</dbReference>
<dbReference type="InterPro" id="IPR008269">
    <property type="entry name" value="Lon_proteolytic"/>
</dbReference>
<organism evidence="19 20">
    <name type="scientific">Ilyobacter polytropus (strain ATCC 51220 / DSM 2926 / LMG 16218 / CuHBu1)</name>
    <dbReference type="NCBI Taxonomy" id="572544"/>
    <lineage>
        <taxon>Bacteria</taxon>
        <taxon>Fusobacteriati</taxon>
        <taxon>Fusobacteriota</taxon>
        <taxon>Fusobacteriia</taxon>
        <taxon>Fusobacteriales</taxon>
        <taxon>Fusobacteriaceae</taxon>
        <taxon>Ilyobacter</taxon>
    </lineage>
</organism>
<keyword evidence="19" id="KW-0614">Plasmid</keyword>
<dbReference type="Gene3D" id="3.40.50.300">
    <property type="entry name" value="P-loop containing nucleotide triphosphate hydrolases"/>
    <property type="match status" value="1"/>
</dbReference>
<dbReference type="FunFam" id="3.30.230.10:FF:000015">
    <property type="entry name" value="Lon protease homolog, mitochondrial"/>
    <property type="match status" value="1"/>
</dbReference>
<dbReference type="InterPro" id="IPR046336">
    <property type="entry name" value="Lon_prtase_N_sf"/>
</dbReference>
<proteinExistence type="evidence at transcript level"/>
<dbReference type="HOGENOM" id="CLU_004109_1_0_0"/>
<dbReference type="GO" id="GO:0034605">
    <property type="term" value="P:cellular response to heat"/>
    <property type="evidence" value="ECO:0007669"/>
    <property type="project" value="UniProtKB-UniRule"/>
</dbReference>
<feature type="domain" description="Lon N-terminal" evidence="18">
    <location>
        <begin position="21"/>
        <end position="218"/>
    </location>
</feature>
<comment type="catalytic activity">
    <reaction evidence="9 10 11 14">
        <text>Hydrolysis of proteins in presence of ATP.</text>
        <dbReference type="EC" id="3.4.21.53"/>
    </reaction>
</comment>
<dbReference type="PROSITE" id="PS01046">
    <property type="entry name" value="LON_SER"/>
    <property type="match status" value="1"/>
</dbReference>
<dbReference type="EMBL" id="CP002282">
    <property type="protein sequence ID" value="ADO84290.1"/>
    <property type="molecule type" value="Genomic_DNA"/>
</dbReference>
<evidence type="ECO:0000256" key="2">
    <source>
        <dbReference type="ARBA" id="ARBA00022490"/>
    </source>
</evidence>
<dbReference type="Pfam" id="PF02190">
    <property type="entry name" value="LON_substr_bdg"/>
    <property type="match status" value="1"/>
</dbReference>
<evidence type="ECO:0000256" key="4">
    <source>
        <dbReference type="ARBA" id="ARBA00022741"/>
    </source>
</evidence>
<dbReference type="FunFam" id="3.40.50.300:FF:000021">
    <property type="entry name" value="Lon protease homolog"/>
    <property type="match status" value="1"/>
</dbReference>
<dbReference type="Gene3D" id="1.20.58.1480">
    <property type="match status" value="1"/>
</dbReference>
<dbReference type="HAMAP" id="MF_01973">
    <property type="entry name" value="lon_bact"/>
    <property type="match status" value="1"/>
</dbReference>
<dbReference type="PROSITE" id="PS51787">
    <property type="entry name" value="LON_N"/>
    <property type="match status" value="1"/>
</dbReference>
<protein>
    <recommendedName>
        <fullName evidence="10 11">Lon protease</fullName>
        <ecNumber evidence="10 11">3.4.21.53</ecNumber>
    </recommendedName>
    <alternativeName>
        <fullName evidence="10">ATP-dependent protease La</fullName>
    </alternativeName>
</protein>
<dbReference type="Gene3D" id="1.10.8.60">
    <property type="match status" value="1"/>
</dbReference>
<dbReference type="SMART" id="SM00464">
    <property type="entry name" value="LON"/>
    <property type="match status" value="1"/>
</dbReference>
<feature type="domain" description="Lon proteolytic" evidence="17">
    <location>
        <begin position="607"/>
        <end position="792"/>
    </location>
</feature>
<comment type="subcellular location">
    <subcellularLocation>
        <location evidence="1 10 11">Cytoplasm</location>
    </subcellularLocation>
</comment>
<comment type="subunit">
    <text evidence="10 11">Homohexamer. Organized in a ring with a central cavity.</text>
</comment>
<accession>E3HBW4</accession>
<dbReference type="InterPro" id="IPR027417">
    <property type="entry name" value="P-loop_NTPase"/>
</dbReference>
<evidence type="ECO:0000256" key="16">
    <source>
        <dbReference type="SAM" id="Coils"/>
    </source>
</evidence>
<evidence type="ECO:0000313" key="19">
    <source>
        <dbReference type="EMBL" id="ADO84290.1"/>
    </source>
</evidence>
<dbReference type="AlphaFoldDB" id="E3HBW4"/>